<evidence type="ECO:0008006" key="2">
    <source>
        <dbReference type="Google" id="ProtNLM"/>
    </source>
</evidence>
<dbReference type="SUPFAM" id="SSF53448">
    <property type="entry name" value="Nucleotide-diphospho-sugar transferases"/>
    <property type="match status" value="1"/>
</dbReference>
<protein>
    <recommendedName>
        <fullName evidence="2">Glycosyltransferase</fullName>
    </recommendedName>
</protein>
<dbReference type="Gene3D" id="3.40.50.2000">
    <property type="entry name" value="Glycogen Phosphorylase B"/>
    <property type="match status" value="1"/>
</dbReference>
<sequence>MDDIRIIREYIKGYNSNFNQNNFKIISSNGNNKLFYNSDFICYLNNLDQDMFGIIINSLKNYKELSDNKANHCIICITNSNEHLIEYIVRQMIGLKIFQIIIMAPSNQYINLGIQYNINYLTSSTNDYVNMIQTGLTYIRNSQITSNNVYIINTETIVNTNTIKQTINQFTQAYRFAAPDNMKYIDLTNGNIVLKQVTIGEKNKNKLFLTNWFMISKIFLNTVNWKLFADKANIYDLLEMYIQKYNVKIMYVSNITLCFGYIPHTKIPLPIKINKYEPIEYQSLTTFISVNKTAPYYELLNKHMDEISKTIIPKNEPIKETIITIPNNKVDSGSKLMIDKIYILTHQPETKLNLDLNKTDYALLHHNNEFDNHISAIKDAIKLKLDSIIIIDETLLNKRVIHELKQERLFSVVWNMIFLIHSHTKFNLIKLSNNDRTVYDIKNFSYCIHHTIFNDYLNALEMHKNIYDSIFNFQKNKYIYVAKDEFNSQLLIETKKRNYDMDVLNKRKLLDQSGLIIDNSKIKFNGKIFNENKIIQSLWIGDNLSLAEILCITSFMYQGHEFHLYVYNEVTNVPTGCIVKNANDIVPQSLFTNEIIFKYKLLYDKGNYWVDIGFICLQFLYFTEKYLFIYDTTFSVPNAGIIKCQKGSDIMKYCYEMCRMTQLKDIGNKLLDNGVKKYILANYVKPWYYFCPVNYEDLNKIITPSNLNIDKSWYSLYICNEFFTENKLDKNKFYYGSLFCHLINKYCKEYVSHEIFNLELEYGKYNRSCVFFYWMPKDEKLVNSVENGLNRIENIYDINKCYIHKEYATANNDRIDQFVTSDIYIYMFLRLLEFGIIDNLHIVFGIAPNDKYVYNNEPLFSNGNYYNFNDNIHLWKLNDLNSLLSFANAKVYFYKGYGNYEHLYSMMTAISPHSIFMRYLATALPYTLSNKNEIIIDDTLVETYANNMICREKVKDFDSYFKKYYTNYDLLYIDTEEKAKHYKKLFTNTKLFLPFKKYSLMQYKETERIYDLMFCASDSHPSKNWDIMYDFLSYCNKNKKDLSILIITPDITDKRLQKYQSFASVKTILRRGLTSMEMNEMYNQCKCLMITFGRDANPRVISESLNCGCYNIVLDILSDGKDLIKNNPTLGTVIHTSNVFYVDSYKSVSCTLTPDNCEQIYNLIKKTHQHKKISESFNKLYSEKTVTYDLYQYIQETETHKQRLIITLATDTYANNVNYLLASIKHTNPNQMVIIYYINWSDLLLNNFKLHYPNYYFEEIKLDEYTKGDIIKLKVQVQKKAYFIYKLPFIWIDADSIVLKSLDQLFDKLKQYNLICYYRPEENYYMKFAVGVIGFGRSADLKLQQLNEKFITSYYDNSLITEGYNNWFYDQTSLYDTYLIYEKDINLYELKEHEHSINDTPDTIVYSRRTNNKTHLSEILTLKNIIVPNIDFSGVELKYK</sequence>
<proteinExistence type="predicted"/>
<evidence type="ECO:0000313" key="1">
    <source>
        <dbReference type="EMBL" id="ARF12358.1"/>
    </source>
</evidence>
<dbReference type="EMBL" id="KY684112">
    <property type="protein sequence ID" value="ARF12358.1"/>
    <property type="molecule type" value="Genomic_DNA"/>
</dbReference>
<organism evidence="1">
    <name type="scientific">Klosneuvirus KNV1</name>
    <dbReference type="NCBI Taxonomy" id="1977640"/>
    <lineage>
        <taxon>Viruses</taxon>
        <taxon>Varidnaviria</taxon>
        <taxon>Bamfordvirae</taxon>
        <taxon>Nucleocytoviricota</taxon>
        <taxon>Megaviricetes</taxon>
        <taxon>Imitervirales</taxon>
        <taxon>Mimiviridae</taxon>
        <taxon>Klosneuvirinae</taxon>
        <taxon>Klosneuvirus</taxon>
    </lineage>
</organism>
<accession>A0A1V0SL64</accession>
<dbReference type="InterPro" id="IPR029044">
    <property type="entry name" value="Nucleotide-diphossugar_trans"/>
</dbReference>
<name>A0A1V0SL64_9VIRU</name>
<reference evidence="1" key="1">
    <citation type="journal article" date="2017" name="Science">
        <title>Giant viruses with an expanded complement of translation system components.</title>
        <authorList>
            <person name="Schulz F."/>
            <person name="Yutin N."/>
            <person name="Ivanova N.N."/>
            <person name="Ortega D.R."/>
            <person name="Lee T.K."/>
            <person name="Vierheilig J."/>
            <person name="Daims H."/>
            <person name="Horn M."/>
            <person name="Wagner M."/>
            <person name="Jensen G.J."/>
            <person name="Kyrpides N.C."/>
            <person name="Koonin E.V."/>
            <person name="Woyke T."/>
        </authorList>
    </citation>
    <scope>NUCLEOTIDE SEQUENCE</scope>
    <source>
        <strain evidence="1">KNV1</strain>
    </source>
</reference>
<gene>
    <name evidence="1" type="ORF">Klosneuvirus_5_28</name>
</gene>